<dbReference type="Proteomes" id="UP000515860">
    <property type="component" value="Chromosome"/>
</dbReference>
<dbReference type="Pfam" id="PF08534">
    <property type="entry name" value="Redoxin"/>
    <property type="match status" value="1"/>
</dbReference>
<proteinExistence type="predicted"/>
<reference evidence="4 5" key="1">
    <citation type="submission" date="2020-08" db="EMBL/GenBank/DDBJ databases">
        <authorList>
            <person name="Liu C."/>
            <person name="Sun Q."/>
        </authorList>
    </citation>
    <scope>NUCLEOTIDE SEQUENCE [LARGE SCALE GENOMIC DNA]</scope>
    <source>
        <strain evidence="4 5">NSJ-29</strain>
    </source>
</reference>
<accession>A0A7G9GI03</accession>
<dbReference type="AlphaFoldDB" id="A0A7G9GI03"/>
<keyword evidence="5" id="KW-1185">Reference proteome</keyword>
<dbReference type="InterPro" id="IPR036249">
    <property type="entry name" value="Thioredoxin-like_sf"/>
</dbReference>
<dbReference type="PANTHER" id="PTHR42852">
    <property type="entry name" value="THIOL:DISULFIDE INTERCHANGE PROTEIN DSBE"/>
    <property type="match status" value="1"/>
</dbReference>
<evidence type="ECO:0000256" key="1">
    <source>
        <dbReference type="SAM" id="MobiDB-lite"/>
    </source>
</evidence>
<sequence>MPAALLLILILALAGCGTGGAGSAGSPSQSDTSSESAASSQTSGSDSSSQAASGSSENTSASEGGLLGTFETTDLAGNPISQELFTQSDLTMVNIWATYCRPCLQEMPYLAELSDEYQDKMQIVGIISDVTEPEDETAALIIDQTGADYTHLLISQDLYDNYLSQVQVVPTTIFLDREGNQVGKVYAGAHDKAGWKKIIDEMLEKVNEA</sequence>
<gene>
    <name evidence="4" type="ORF">H9Q79_06170</name>
</gene>
<keyword evidence="2" id="KW-0732">Signal</keyword>
<feature type="chain" id="PRO_5038604997" evidence="2">
    <location>
        <begin position="22"/>
        <end position="209"/>
    </location>
</feature>
<dbReference type="InterPro" id="IPR013740">
    <property type="entry name" value="Redoxin"/>
</dbReference>
<feature type="region of interest" description="Disordered" evidence="1">
    <location>
        <begin position="21"/>
        <end position="68"/>
    </location>
</feature>
<dbReference type="InterPro" id="IPR050553">
    <property type="entry name" value="Thioredoxin_ResA/DsbE_sf"/>
</dbReference>
<name>A0A7G9GI03_9FIRM</name>
<feature type="compositionally biased region" description="Low complexity" evidence="1">
    <location>
        <begin position="24"/>
        <end position="57"/>
    </location>
</feature>
<protein>
    <submittedName>
        <fullName evidence="4">TlpA family protein disulfide reductase</fullName>
    </submittedName>
</protein>
<evidence type="ECO:0000256" key="2">
    <source>
        <dbReference type="SAM" id="SignalP"/>
    </source>
</evidence>
<dbReference type="CDD" id="cd02966">
    <property type="entry name" value="TlpA_like_family"/>
    <property type="match status" value="1"/>
</dbReference>
<dbReference type="Gene3D" id="3.40.30.10">
    <property type="entry name" value="Glutaredoxin"/>
    <property type="match status" value="1"/>
</dbReference>
<dbReference type="GO" id="GO:0016491">
    <property type="term" value="F:oxidoreductase activity"/>
    <property type="evidence" value="ECO:0007669"/>
    <property type="project" value="InterPro"/>
</dbReference>
<dbReference type="PANTHER" id="PTHR42852:SF13">
    <property type="entry name" value="PROTEIN DIPZ"/>
    <property type="match status" value="1"/>
</dbReference>
<organism evidence="4 5">
    <name type="scientific">Wansuia hejianensis</name>
    <dbReference type="NCBI Taxonomy" id="2763667"/>
    <lineage>
        <taxon>Bacteria</taxon>
        <taxon>Bacillati</taxon>
        <taxon>Bacillota</taxon>
        <taxon>Clostridia</taxon>
        <taxon>Lachnospirales</taxon>
        <taxon>Lachnospiraceae</taxon>
        <taxon>Wansuia</taxon>
    </lineage>
</organism>
<dbReference type="InterPro" id="IPR013766">
    <property type="entry name" value="Thioredoxin_domain"/>
</dbReference>
<dbReference type="PROSITE" id="PS51352">
    <property type="entry name" value="THIOREDOXIN_2"/>
    <property type="match status" value="1"/>
</dbReference>
<dbReference type="SUPFAM" id="SSF52833">
    <property type="entry name" value="Thioredoxin-like"/>
    <property type="match status" value="1"/>
</dbReference>
<dbReference type="EMBL" id="CP060635">
    <property type="protein sequence ID" value="QNM10435.1"/>
    <property type="molecule type" value="Genomic_DNA"/>
</dbReference>
<dbReference type="KEGG" id="whj:H9Q79_06170"/>
<feature type="domain" description="Thioredoxin" evidence="3">
    <location>
        <begin position="61"/>
        <end position="204"/>
    </location>
</feature>
<feature type="signal peptide" evidence="2">
    <location>
        <begin position="1"/>
        <end position="21"/>
    </location>
</feature>
<evidence type="ECO:0000259" key="3">
    <source>
        <dbReference type="PROSITE" id="PS51352"/>
    </source>
</evidence>
<evidence type="ECO:0000313" key="5">
    <source>
        <dbReference type="Proteomes" id="UP000515860"/>
    </source>
</evidence>
<evidence type="ECO:0000313" key="4">
    <source>
        <dbReference type="EMBL" id="QNM10435.1"/>
    </source>
</evidence>